<evidence type="ECO:0000313" key="4">
    <source>
        <dbReference type="Proteomes" id="UP000029015"/>
    </source>
</evidence>
<keyword evidence="2" id="KW-1133">Transmembrane helix</keyword>
<evidence type="ECO:0000256" key="2">
    <source>
        <dbReference type="SAM" id="Phobius"/>
    </source>
</evidence>
<feature type="compositionally biased region" description="Basic and acidic residues" evidence="1">
    <location>
        <begin position="83"/>
        <end position="98"/>
    </location>
</feature>
<keyword evidence="4" id="KW-1185">Reference proteome</keyword>
<feature type="region of interest" description="Disordered" evidence="1">
    <location>
        <begin position="237"/>
        <end position="261"/>
    </location>
</feature>
<feature type="compositionally biased region" description="Pro residues" evidence="1">
    <location>
        <begin position="250"/>
        <end position="261"/>
    </location>
</feature>
<feature type="transmembrane region" description="Helical" evidence="2">
    <location>
        <begin position="14"/>
        <end position="47"/>
    </location>
</feature>
<name>A0A086Z1K7_9BIFI</name>
<reference evidence="3 4" key="1">
    <citation type="submission" date="2014-03" db="EMBL/GenBank/DDBJ databases">
        <title>Genomics of Bifidobacteria.</title>
        <authorList>
            <person name="Ventura M."/>
            <person name="Milani C."/>
            <person name="Lugli G.A."/>
        </authorList>
    </citation>
    <scope>NUCLEOTIDE SEQUENCE [LARGE SCALE GENOMIC DNA]</scope>
    <source>
        <strain evidence="3 4">DSM 22766</strain>
    </source>
</reference>
<accession>A0A086Z1K7</accession>
<feature type="region of interest" description="Disordered" evidence="1">
    <location>
        <begin position="55"/>
        <end position="98"/>
    </location>
</feature>
<dbReference type="PATRIC" id="fig|1437605.7.peg.857"/>
<sequence length="261" mass="28877">MAGPWYDAVVKKVGYIVVGLLLACLVIASPVAGIIVGLLGLGAYSLVRAVRMKGKGSKGRHDASGRTPDGEAGPGGRPGRLGYRVEPRPDHEESVEEQEARFRRSYRAAFGCEPCNARPDGCLIADVEECAGVDVAKRGEHQGQFARYGKGAWMWVLVTREHIRDGRYEGWPTIEVWLDGESAGYLTPLQTSRHYFQVPEEGGVTQAHIRQDNNTGVYHMRVELPPKHDEIFLEPFIERRPAPRRDAPTPVGPPPPPPRRR</sequence>
<organism evidence="3 4">
    <name type="scientific">Bifidobacterium actinocoloniiforme DSM 22766</name>
    <dbReference type="NCBI Taxonomy" id="1437605"/>
    <lineage>
        <taxon>Bacteria</taxon>
        <taxon>Bacillati</taxon>
        <taxon>Actinomycetota</taxon>
        <taxon>Actinomycetes</taxon>
        <taxon>Bifidobacteriales</taxon>
        <taxon>Bifidobacteriaceae</taxon>
        <taxon>Bifidobacterium</taxon>
    </lineage>
</organism>
<dbReference type="EMBL" id="JGYK01000001">
    <property type="protein sequence ID" value="KFI40407.1"/>
    <property type="molecule type" value="Genomic_DNA"/>
</dbReference>
<comment type="caution">
    <text evidence="3">The sequence shown here is derived from an EMBL/GenBank/DDBJ whole genome shotgun (WGS) entry which is preliminary data.</text>
</comment>
<dbReference type="Proteomes" id="UP000029015">
    <property type="component" value="Unassembled WGS sequence"/>
</dbReference>
<evidence type="ECO:0000313" key="3">
    <source>
        <dbReference type="EMBL" id="KFI40407.1"/>
    </source>
</evidence>
<protein>
    <submittedName>
        <fullName evidence="3">Uncharacterized protein</fullName>
    </submittedName>
</protein>
<keyword evidence="2" id="KW-0812">Transmembrane</keyword>
<dbReference type="eggNOG" id="ENOG5031YRX">
    <property type="taxonomic scope" value="Bacteria"/>
</dbReference>
<dbReference type="AlphaFoldDB" id="A0A086Z1K7"/>
<evidence type="ECO:0000256" key="1">
    <source>
        <dbReference type="SAM" id="MobiDB-lite"/>
    </source>
</evidence>
<feature type="compositionally biased region" description="Basic and acidic residues" evidence="1">
    <location>
        <begin position="237"/>
        <end position="247"/>
    </location>
</feature>
<gene>
    <name evidence="3" type="ORF">BACT_1109</name>
</gene>
<keyword evidence="2" id="KW-0472">Membrane</keyword>
<dbReference type="KEGG" id="bact:AB656_04145"/>
<proteinExistence type="predicted"/>